<keyword evidence="1" id="KW-0472">Membrane</keyword>
<protein>
    <submittedName>
        <fullName evidence="2">Uncharacterized protein</fullName>
    </submittedName>
</protein>
<dbReference type="EMBL" id="CP003362">
    <property type="protein sequence ID" value="AGB49351.1"/>
    <property type="molecule type" value="Genomic_DNA"/>
</dbReference>
<keyword evidence="3" id="KW-1185">Reference proteome</keyword>
<evidence type="ECO:0000313" key="2">
    <source>
        <dbReference type="EMBL" id="AGB49351.1"/>
    </source>
</evidence>
<sequence length="81" mass="8963">MCAIYPCTPPVVGKNVCNGVCSEEDYITTQTRVADLSNQFTTMTITDVAAQYQDVNRMAWLATAVFAGFFVTAFGTINRRR</sequence>
<gene>
    <name evidence="2" type="ordered locus">Metho_1117</name>
</gene>
<dbReference type="KEGG" id="mhz:Metho_1117"/>
<keyword evidence="1" id="KW-0812">Transmembrane</keyword>
<accession>L0KW52</accession>
<reference evidence="3" key="1">
    <citation type="submission" date="2012-02" db="EMBL/GenBank/DDBJ databases">
        <title>Complete sequence of chromosome of Methanomethylovorans hollandica DSM 15978.</title>
        <authorList>
            <person name="Lucas S."/>
            <person name="Copeland A."/>
            <person name="Lapidus A."/>
            <person name="Glavina del Rio T."/>
            <person name="Dalin E."/>
            <person name="Tice H."/>
            <person name="Bruce D."/>
            <person name="Goodwin L."/>
            <person name="Pitluck S."/>
            <person name="Peters L."/>
            <person name="Mikhailova N."/>
            <person name="Held B."/>
            <person name="Kyrpides N."/>
            <person name="Mavromatis K."/>
            <person name="Ivanova N."/>
            <person name="Brettin T."/>
            <person name="Detter J.C."/>
            <person name="Han C."/>
            <person name="Larimer F."/>
            <person name="Land M."/>
            <person name="Hauser L."/>
            <person name="Markowitz V."/>
            <person name="Cheng J.-F."/>
            <person name="Hugenholtz P."/>
            <person name="Woyke T."/>
            <person name="Wu D."/>
            <person name="Spring S."/>
            <person name="Schroeder M."/>
            <person name="Brambilla E."/>
            <person name="Klenk H.-P."/>
            <person name="Eisen J.A."/>
        </authorList>
    </citation>
    <scope>NUCLEOTIDE SEQUENCE [LARGE SCALE GENOMIC DNA]</scope>
    <source>
        <strain evidence="3">DSM 15978 / NBRC 107637 / DMS1</strain>
    </source>
</reference>
<dbReference type="HOGENOM" id="CLU_2565755_0_0_2"/>
<dbReference type="AlphaFoldDB" id="L0KW52"/>
<name>L0KW52_METHD</name>
<evidence type="ECO:0000256" key="1">
    <source>
        <dbReference type="SAM" id="Phobius"/>
    </source>
</evidence>
<dbReference type="Proteomes" id="UP000010866">
    <property type="component" value="Chromosome"/>
</dbReference>
<proteinExistence type="predicted"/>
<keyword evidence="1" id="KW-1133">Transmembrane helix</keyword>
<organism evidence="2 3">
    <name type="scientific">Methanomethylovorans hollandica (strain DSM 15978 / NBRC 107637 / DMS1)</name>
    <dbReference type="NCBI Taxonomy" id="867904"/>
    <lineage>
        <taxon>Archaea</taxon>
        <taxon>Methanobacteriati</taxon>
        <taxon>Methanobacteriota</taxon>
        <taxon>Stenosarchaea group</taxon>
        <taxon>Methanomicrobia</taxon>
        <taxon>Methanosarcinales</taxon>
        <taxon>Methanosarcinaceae</taxon>
        <taxon>Methanomethylovorans</taxon>
    </lineage>
</organism>
<evidence type="ECO:0000313" key="3">
    <source>
        <dbReference type="Proteomes" id="UP000010866"/>
    </source>
</evidence>
<feature type="transmembrane region" description="Helical" evidence="1">
    <location>
        <begin position="58"/>
        <end position="77"/>
    </location>
</feature>